<dbReference type="EMBL" id="AP018227">
    <property type="protein sequence ID" value="BAY81731.1"/>
    <property type="molecule type" value="Genomic_DNA"/>
</dbReference>
<name>A0A1Z4LKG7_9CYAN</name>
<dbReference type="Proteomes" id="UP000218418">
    <property type="component" value="Chromosome"/>
</dbReference>
<proteinExistence type="predicted"/>
<dbReference type="Pfam" id="PF14105">
    <property type="entry name" value="DUF4278"/>
    <property type="match status" value="1"/>
</dbReference>
<gene>
    <name evidence="1" type="ORF">NIES267_12080</name>
</gene>
<dbReference type="OrthoDB" id="516544at2"/>
<evidence type="ECO:0000313" key="1">
    <source>
        <dbReference type="EMBL" id="BAY81731.1"/>
    </source>
</evidence>
<dbReference type="AlphaFoldDB" id="A0A1Z4LKG7"/>
<protein>
    <recommendedName>
        <fullName evidence="3">DUF4278 domain-containing protein</fullName>
    </recommendedName>
</protein>
<reference evidence="1 2" key="1">
    <citation type="submission" date="2017-06" db="EMBL/GenBank/DDBJ databases">
        <title>Genome sequencing of cyanobaciteial culture collection at National Institute for Environmental Studies (NIES).</title>
        <authorList>
            <person name="Hirose Y."/>
            <person name="Shimura Y."/>
            <person name="Fujisawa T."/>
            <person name="Nakamura Y."/>
            <person name="Kawachi M."/>
        </authorList>
    </citation>
    <scope>NUCLEOTIDE SEQUENCE [LARGE SCALE GENOMIC DNA]</scope>
    <source>
        <strain evidence="1 2">NIES-267</strain>
    </source>
</reference>
<keyword evidence="2" id="KW-1185">Reference proteome</keyword>
<accession>A0A1Z4LKG7</accession>
<evidence type="ECO:0008006" key="3">
    <source>
        <dbReference type="Google" id="ProtNLM"/>
    </source>
</evidence>
<dbReference type="InterPro" id="IPR025458">
    <property type="entry name" value="DUF4278"/>
</dbReference>
<evidence type="ECO:0000313" key="2">
    <source>
        <dbReference type="Proteomes" id="UP000218418"/>
    </source>
</evidence>
<organism evidence="1 2">
    <name type="scientific">Calothrix parasitica NIES-267</name>
    <dbReference type="NCBI Taxonomy" id="1973488"/>
    <lineage>
        <taxon>Bacteria</taxon>
        <taxon>Bacillati</taxon>
        <taxon>Cyanobacteriota</taxon>
        <taxon>Cyanophyceae</taxon>
        <taxon>Nostocales</taxon>
        <taxon>Calotrichaceae</taxon>
        <taxon>Calothrix</taxon>
    </lineage>
</organism>
<sequence length="60" mass="7294">MQLTYRGLSYERNYSESKTSRDKDYSIYRGVRYYFSVPVMRRKQKSSKTLTYRGISYTID</sequence>